<dbReference type="Pfam" id="PF13560">
    <property type="entry name" value="HTH_31"/>
    <property type="match status" value="1"/>
</dbReference>
<comment type="caution">
    <text evidence="2">The sequence shown here is derived from an EMBL/GenBank/DDBJ whole genome shotgun (WGS) entry which is preliminary data.</text>
</comment>
<reference evidence="2 3" key="1">
    <citation type="submission" date="2019-06" db="EMBL/GenBank/DDBJ databases">
        <title>Sequencing the genomes of 1000 actinobacteria strains.</title>
        <authorList>
            <person name="Klenk H.-P."/>
        </authorList>
    </citation>
    <scope>NUCLEOTIDE SEQUENCE [LARGE SCALE GENOMIC DNA]</scope>
    <source>
        <strain evidence="2 3">DSM 45511</strain>
    </source>
</reference>
<dbReference type="Proteomes" id="UP000319818">
    <property type="component" value="Unassembled WGS sequence"/>
</dbReference>
<dbReference type="EMBL" id="VFPH01000003">
    <property type="protein sequence ID" value="TQM35705.1"/>
    <property type="molecule type" value="Genomic_DNA"/>
</dbReference>
<dbReference type="Pfam" id="PF19054">
    <property type="entry name" value="DUF5753"/>
    <property type="match status" value="1"/>
</dbReference>
<evidence type="ECO:0000259" key="1">
    <source>
        <dbReference type="PROSITE" id="PS50943"/>
    </source>
</evidence>
<dbReference type="Gene3D" id="1.10.260.40">
    <property type="entry name" value="lambda repressor-like DNA-binding domains"/>
    <property type="match status" value="1"/>
</dbReference>
<dbReference type="RefSeq" id="WP_142107014.1">
    <property type="nucleotide sequence ID" value="NZ_VFPH01000003.1"/>
</dbReference>
<dbReference type="SMART" id="SM00530">
    <property type="entry name" value="HTH_XRE"/>
    <property type="match status" value="1"/>
</dbReference>
<organism evidence="2 3">
    <name type="scientific">Pseudonocardia cypriaca</name>
    <dbReference type="NCBI Taxonomy" id="882449"/>
    <lineage>
        <taxon>Bacteria</taxon>
        <taxon>Bacillati</taxon>
        <taxon>Actinomycetota</taxon>
        <taxon>Actinomycetes</taxon>
        <taxon>Pseudonocardiales</taxon>
        <taxon>Pseudonocardiaceae</taxon>
        <taxon>Pseudonocardia</taxon>
    </lineage>
</organism>
<dbReference type="GO" id="GO:0003677">
    <property type="term" value="F:DNA binding"/>
    <property type="evidence" value="ECO:0007669"/>
    <property type="project" value="InterPro"/>
</dbReference>
<dbReference type="PROSITE" id="PS50943">
    <property type="entry name" value="HTH_CROC1"/>
    <property type="match status" value="1"/>
</dbReference>
<accession>A0A543FPD4</accession>
<feature type="domain" description="HTH cro/C1-type" evidence="1">
    <location>
        <begin position="18"/>
        <end position="75"/>
    </location>
</feature>
<evidence type="ECO:0000313" key="3">
    <source>
        <dbReference type="Proteomes" id="UP000319818"/>
    </source>
</evidence>
<dbReference type="InterPro" id="IPR001387">
    <property type="entry name" value="Cro/C1-type_HTH"/>
</dbReference>
<dbReference type="CDD" id="cd00093">
    <property type="entry name" value="HTH_XRE"/>
    <property type="match status" value="1"/>
</dbReference>
<sequence length="281" mass="30661">MAGPNGAVVRRLHLGRILRELREQAGLSLEIAAPAFDWSSSKLSRIENGRQGVDVHGVRTMMDVYGVVGPQWEELLDLTRAASEKGWWRAYGLDDKGYVPLEAEATLIREATAAFVPGLLQTDAYAKAVFAATLHRRSETELANLTAIRGRRQERLTSDEDPLELIAVVDEAVLRRPVGGRAVMRVQLAHLAEAAALDRVTLQVLPLSLGAHPGLSAPFTLLTFGDIDFGDMVYVEHPVGAVHINKESEVAVATLTFDRLRSLALDVEESVALIERVAAET</sequence>
<dbReference type="AlphaFoldDB" id="A0A543FPD4"/>
<evidence type="ECO:0000313" key="2">
    <source>
        <dbReference type="EMBL" id="TQM35705.1"/>
    </source>
</evidence>
<keyword evidence="3" id="KW-1185">Reference proteome</keyword>
<dbReference type="SUPFAM" id="SSF47413">
    <property type="entry name" value="lambda repressor-like DNA-binding domains"/>
    <property type="match status" value="1"/>
</dbReference>
<name>A0A543FPD4_9PSEU</name>
<dbReference type="InterPro" id="IPR010982">
    <property type="entry name" value="Lambda_DNA-bd_dom_sf"/>
</dbReference>
<dbReference type="InterPro" id="IPR043917">
    <property type="entry name" value="DUF5753"/>
</dbReference>
<proteinExistence type="predicted"/>
<dbReference type="OrthoDB" id="4285266at2"/>
<protein>
    <submittedName>
        <fullName evidence="2">Helix-turn-helix protein</fullName>
    </submittedName>
</protein>
<gene>
    <name evidence="2" type="ORF">FB388_7145</name>
</gene>